<proteinExistence type="predicted"/>
<accession>A0A9P0A7N8</accession>
<feature type="transmembrane region" description="Helical" evidence="1">
    <location>
        <begin position="144"/>
        <end position="166"/>
    </location>
</feature>
<protein>
    <submittedName>
        <fullName evidence="2">Uncharacterized protein</fullName>
    </submittedName>
</protein>
<evidence type="ECO:0000313" key="3">
    <source>
        <dbReference type="Proteomes" id="UP001152759"/>
    </source>
</evidence>
<name>A0A9P0A7N8_BEMTA</name>
<reference evidence="2" key="1">
    <citation type="submission" date="2021-12" db="EMBL/GenBank/DDBJ databases">
        <authorList>
            <person name="King R."/>
        </authorList>
    </citation>
    <scope>NUCLEOTIDE SEQUENCE</scope>
</reference>
<dbReference type="Proteomes" id="UP001152759">
    <property type="component" value="Chromosome 2"/>
</dbReference>
<organism evidence="2 3">
    <name type="scientific">Bemisia tabaci</name>
    <name type="common">Sweetpotato whitefly</name>
    <name type="synonym">Aleurodes tabaci</name>
    <dbReference type="NCBI Taxonomy" id="7038"/>
    <lineage>
        <taxon>Eukaryota</taxon>
        <taxon>Metazoa</taxon>
        <taxon>Ecdysozoa</taxon>
        <taxon>Arthropoda</taxon>
        <taxon>Hexapoda</taxon>
        <taxon>Insecta</taxon>
        <taxon>Pterygota</taxon>
        <taxon>Neoptera</taxon>
        <taxon>Paraneoptera</taxon>
        <taxon>Hemiptera</taxon>
        <taxon>Sternorrhyncha</taxon>
        <taxon>Aleyrodoidea</taxon>
        <taxon>Aleyrodidae</taxon>
        <taxon>Aleyrodinae</taxon>
        <taxon>Bemisia</taxon>
    </lineage>
</organism>
<keyword evidence="1" id="KW-1133">Transmembrane helix</keyword>
<keyword evidence="1" id="KW-0472">Membrane</keyword>
<evidence type="ECO:0000313" key="2">
    <source>
        <dbReference type="EMBL" id="CAH0385894.1"/>
    </source>
</evidence>
<keyword evidence="1" id="KW-0812">Transmembrane</keyword>
<sequence>MSEVTFMANQDFSHLNSSKGIAKSNNGLSFTVGAVVGLKGSNTNVYGQSNYNGYMMSKSERDEHSTSLIKLQNEDQMCIRENPLCNVPTEKAIPISISASGTGASCNNQKHMNHKQQRRKSSVTSSQQYVWLELDKTKKSLEKYFLVLSAVIIGTVLVLLAAVFFAQDTLSTSINIGPPPPAVQSLCMRTLSDFTVGAARVKGAFVSQPIRYTIEVTDVRPPAISLTASPPPNGSANHLLLLDFIRLFPVVPG</sequence>
<keyword evidence="3" id="KW-1185">Reference proteome</keyword>
<evidence type="ECO:0000256" key="1">
    <source>
        <dbReference type="SAM" id="Phobius"/>
    </source>
</evidence>
<gene>
    <name evidence="2" type="ORF">BEMITA_LOCUS5074</name>
</gene>
<dbReference type="AlphaFoldDB" id="A0A9P0A7N8"/>
<dbReference type="EMBL" id="OU963863">
    <property type="protein sequence ID" value="CAH0385894.1"/>
    <property type="molecule type" value="Genomic_DNA"/>
</dbReference>